<keyword evidence="4" id="KW-1185">Reference proteome</keyword>
<evidence type="ECO:0008006" key="5">
    <source>
        <dbReference type="Google" id="ProtNLM"/>
    </source>
</evidence>
<sequence>MHVFKVAPVLIFQLTSRSMQYFVKVVTAAALLVAVLAAADFIVDEFGLGCNYGEAYPYQTHAGCYGPAYDRIIDNGGSGPFISLRFLDFRLPSTDYIVLRSLSTNASVKLYGKDYSGAFDAPAIPGEKLHFKLFTHQRRNKSFACVGFRVSGYTSMLETLPSNESICGGVDRSLDAACYSYNQVMTTRARAVARLVINKGGVLSACTGFLLGSGGHFLTNNACLSSSDHAINTRFEFMAQAPGCPTRAGDIVCTRQLACPGDVWRGNARFITTNIQLDYTLLLLDKSLAAKFSFLKLRDDGPIANEPIYIVQHPLAWGKRIADKTTEGKAAVEFLTAKDAAYRLDTQPMSSGSPVLSTKDHAVVATHHGGAAACPNFGVRSNLIVADMKRQGVLPPDSVA</sequence>
<dbReference type="EMBL" id="VJMJ01000074">
    <property type="protein sequence ID" value="KAF0738489.1"/>
    <property type="molecule type" value="Genomic_DNA"/>
</dbReference>
<dbReference type="InterPro" id="IPR009003">
    <property type="entry name" value="Peptidase_S1_PA"/>
</dbReference>
<dbReference type="SUPFAM" id="SSF50494">
    <property type="entry name" value="Trypsin-like serine proteases"/>
    <property type="match status" value="1"/>
</dbReference>
<dbReference type="Proteomes" id="UP000481153">
    <property type="component" value="Unassembled WGS sequence"/>
</dbReference>
<protein>
    <recommendedName>
        <fullName evidence="5">Serine protease</fullName>
    </recommendedName>
</protein>
<name>A0A6G0XE36_9STRA</name>
<evidence type="ECO:0000256" key="1">
    <source>
        <dbReference type="ARBA" id="ARBA00023026"/>
    </source>
</evidence>
<proteinExistence type="predicted"/>
<dbReference type="Gene3D" id="2.40.10.10">
    <property type="entry name" value="Trypsin-like serine proteases"/>
    <property type="match status" value="2"/>
</dbReference>
<dbReference type="PANTHER" id="PTHR36234">
    <property type="entry name" value="LYSYL ENDOPEPTIDASE"/>
    <property type="match status" value="1"/>
</dbReference>
<reference evidence="3 4" key="1">
    <citation type="submission" date="2019-07" db="EMBL/GenBank/DDBJ databases">
        <title>Genomics analysis of Aphanomyces spp. identifies a new class of oomycete effector associated with host adaptation.</title>
        <authorList>
            <person name="Gaulin E."/>
        </authorList>
    </citation>
    <scope>NUCLEOTIDE SEQUENCE [LARGE SCALE GENOMIC DNA]</scope>
    <source>
        <strain evidence="3 4">ATCC 201684</strain>
    </source>
</reference>
<dbReference type="InterPro" id="IPR043504">
    <property type="entry name" value="Peptidase_S1_PA_chymotrypsin"/>
</dbReference>
<evidence type="ECO:0000313" key="3">
    <source>
        <dbReference type="EMBL" id="KAF0738489.1"/>
    </source>
</evidence>
<evidence type="ECO:0000256" key="2">
    <source>
        <dbReference type="SAM" id="Phobius"/>
    </source>
</evidence>
<keyword evidence="2" id="KW-0812">Transmembrane</keyword>
<dbReference type="Pfam" id="PF13365">
    <property type="entry name" value="Trypsin_2"/>
    <property type="match status" value="1"/>
</dbReference>
<feature type="transmembrane region" description="Helical" evidence="2">
    <location>
        <begin position="21"/>
        <end position="43"/>
    </location>
</feature>
<gene>
    <name evidence="3" type="ORF">Ae201684_005718</name>
</gene>
<keyword evidence="2" id="KW-0472">Membrane</keyword>
<accession>A0A6G0XE36</accession>
<evidence type="ECO:0000313" key="4">
    <source>
        <dbReference type="Proteomes" id="UP000481153"/>
    </source>
</evidence>
<keyword evidence="2" id="KW-1133">Transmembrane helix</keyword>
<dbReference type="VEuPathDB" id="FungiDB:AeMF1_001519"/>
<comment type="caution">
    <text evidence="3">The sequence shown here is derived from an EMBL/GenBank/DDBJ whole genome shotgun (WGS) entry which is preliminary data.</text>
</comment>
<dbReference type="AlphaFoldDB" id="A0A6G0XE36"/>
<keyword evidence="1" id="KW-0843">Virulence</keyword>
<organism evidence="3 4">
    <name type="scientific">Aphanomyces euteiches</name>
    <dbReference type="NCBI Taxonomy" id="100861"/>
    <lineage>
        <taxon>Eukaryota</taxon>
        <taxon>Sar</taxon>
        <taxon>Stramenopiles</taxon>
        <taxon>Oomycota</taxon>
        <taxon>Saprolegniomycetes</taxon>
        <taxon>Saprolegniales</taxon>
        <taxon>Verrucalvaceae</taxon>
        <taxon>Aphanomyces</taxon>
    </lineage>
</organism>
<dbReference type="PANTHER" id="PTHR36234:SF5">
    <property type="entry name" value="LYSYL ENDOPEPTIDASE"/>
    <property type="match status" value="1"/>
</dbReference>